<dbReference type="InterPro" id="IPR016024">
    <property type="entry name" value="ARM-type_fold"/>
</dbReference>
<dbReference type="GO" id="GO:0030665">
    <property type="term" value="C:clathrin-coated vesicle membrane"/>
    <property type="evidence" value="ECO:0007669"/>
    <property type="project" value="UniProtKB-SubCell"/>
</dbReference>
<dbReference type="InterPro" id="IPR056314">
    <property type="entry name" value="AP3B1/2_C"/>
</dbReference>
<dbReference type="FunCoup" id="L5KLM4">
    <property type="interactions" value="3048"/>
</dbReference>
<dbReference type="SUPFAM" id="SSF48371">
    <property type="entry name" value="ARM repeat"/>
    <property type="match status" value="1"/>
</dbReference>
<evidence type="ECO:0000256" key="6">
    <source>
        <dbReference type="ARBA" id="ARBA00022927"/>
    </source>
</evidence>
<name>L5KLM4_PTEAL</name>
<protein>
    <recommendedName>
        <fullName evidence="11">AP-3 complex subunit beta</fullName>
    </recommendedName>
</protein>
<evidence type="ECO:0000259" key="13">
    <source>
        <dbReference type="SMART" id="SM01020"/>
    </source>
</evidence>
<feature type="region of interest" description="Disordered" evidence="12">
    <location>
        <begin position="1"/>
        <end position="22"/>
    </location>
</feature>
<evidence type="ECO:0000256" key="4">
    <source>
        <dbReference type="ARBA" id="ARBA00022448"/>
    </source>
</evidence>
<evidence type="ECO:0000256" key="5">
    <source>
        <dbReference type="ARBA" id="ARBA00022553"/>
    </source>
</evidence>
<evidence type="ECO:0000259" key="14">
    <source>
        <dbReference type="SMART" id="SM01355"/>
    </source>
</evidence>
<evidence type="ECO:0000256" key="8">
    <source>
        <dbReference type="ARBA" id="ARBA00023136"/>
    </source>
</evidence>
<dbReference type="AlphaFoldDB" id="L5KLM4"/>
<dbReference type="SMART" id="SM01020">
    <property type="entry name" value="B2-adapt-app_C"/>
    <property type="match status" value="1"/>
</dbReference>
<feature type="compositionally biased region" description="Basic and acidic residues" evidence="12">
    <location>
        <begin position="731"/>
        <end position="755"/>
    </location>
</feature>
<organism evidence="15 16">
    <name type="scientific">Pteropus alecto</name>
    <name type="common">Black flying fox</name>
    <dbReference type="NCBI Taxonomy" id="9402"/>
    <lineage>
        <taxon>Eukaryota</taxon>
        <taxon>Metazoa</taxon>
        <taxon>Chordata</taxon>
        <taxon>Craniata</taxon>
        <taxon>Vertebrata</taxon>
        <taxon>Euteleostomi</taxon>
        <taxon>Mammalia</taxon>
        <taxon>Eutheria</taxon>
        <taxon>Laurasiatheria</taxon>
        <taxon>Chiroptera</taxon>
        <taxon>Yinpterochiroptera</taxon>
        <taxon>Pteropodoidea</taxon>
        <taxon>Pteropodidae</taxon>
        <taxon>Pteropodinae</taxon>
        <taxon>Pteropus</taxon>
    </lineage>
</organism>
<dbReference type="InterPro" id="IPR029390">
    <property type="entry name" value="AP3B_C"/>
</dbReference>
<dbReference type="SMART" id="SM01355">
    <property type="entry name" value="AP3B1_C"/>
    <property type="match status" value="1"/>
</dbReference>
<dbReference type="GO" id="GO:0030131">
    <property type="term" value="C:clathrin adaptor complex"/>
    <property type="evidence" value="ECO:0007669"/>
    <property type="project" value="InterPro"/>
</dbReference>
<dbReference type="GO" id="GO:0005794">
    <property type="term" value="C:Golgi apparatus"/>
    <property type="evidence" value="ECO:0007669"/>
    <property type="project" value="UniProtKB-SubCell"/>
</dbReference>
<feature type="compositionally biased region" description="Basic and acidic residues" evidence="12">
    <location>
        <begin position="785"/>
        <end position="804"/>
    </location>
</feature>
<dbReference type="Proteomes" id="UP000010552">
    <property type="component" value="Unassembled WGS sequence"/>
</dbReference>
<evidence type="ECO:0000313" key="15">
    <source>
        <dbReference type="EMBL" id="ELK11458.1"/>
    </source>
</evidence>
<keyword evidence="16" id="KW-1185">Reference proteome</keyword>
<keyword evidence="5" id="KW-0597">Phosphoprotein</keyword>
<dbReference type="InterPro" id="IPR029394">
    <property type="entry name" value="AP3B1_Ser"/>
</dbReference>
<keyword evidence="4 11" id="KW-0813">Transport</keyword>
<dbReference type="GO" id="GO:0030123">
    <property type="term" value="C:AP-3 adaptor complex"/>
    <property type="evidence" value="ECO:0007669"/>
    <property type="project" value="UniProtKB-UniRule"/>
</dbReference>
<evidence type="ECO:0000313" key="16">
    <source>
        <dbReference type="Proteomes" id="UP000010552"/>
    </source>
</evidence>
<dbReference type="eggNOG" id="KOG1060">
    <property type="taxonomic scope" value="Eukaryota"/>
</dbReference>
<evidence type="ECO:0000256" key="1">
    <source>
        <dbReference type="ARBA" id="ARBA00004145"/>
    </source>
</evidence>
<dbReference type="Pfam" id="PF24080">
    <property type="entry name" value="AP3B1_C_2"/>
    <property type="match status" value="1"/>
</dbReference>
<keyword evidence="6 11" id="KW-0653">Protein transport</keyword>
<gene>
    <name evidence="15" type="ORF">PAL_GLEAN10024916</name>
</gene>
<keyword evidence="9" id="KW-0968">Cytoplasmic vesicle</keyword>
<feature type="compositionally biased region" description="Basic and acidic residues" evidence="12">
    <location>
        <begin position="666"/>
        <end position="677"/>
    </location>
</feature>
<feature type="compositionally biased region" description="Low complexity" evidence="12">
    <location>
        <begin position="757"/>
        <end position="772"/>
    </location>
</feature>
<dbReference type="PIRSF" id="PIRSF037096">
    <property type="entry name" value="AP3_complex_beta"/>
    <property type="match status" value="1"/>
</dbReference>
<dbReference type="InterPro" id="IPR015151">
    <property type="entry name" value="B-adaptin_app_sub_C"/>
</dbReference>
<reference evidence="16" key="1">
    <citation type="journal article" date="2013" name="Science">
        <title>Comparative analysis of bat genomes provides insight into the evolution of flight and immunity.</title>
        <authorList>
            <person name="Zhang G."/>
            <person name="Cowled C."/>
            <person name="Shi Z."/>
            <person name="Huang Z."/>
            <person name="Bishop-Lilly K.A."/>
            <person name="Fang X."/>
            <person name="Wynne J.W."/>
            <person name="Xiong Z."/>
            <person name="Baker M.L."/>
            <person name="Zhao W."/>
            <person name="Tachedjian M."/>
            <person name="Zhu Y."/>
            <person name="Zhou P."/>
            <person name="Jiang X."/>
            <person name="Ng J."/>
            <person name="Yang L."/>
            <person name="Wu L."/>
            <person name="Xiao J."/>
            <person name="Feng Y."/>
            <person name="Chen Y."/>
            <person name="Sun X."/>
            <person name="Zhang Y."/>
            <person name="Marsh G.A."/>
            <person name="Crameri G."/>
            <person name="Broder C.C."/>
            <person name="Frey K.G."/>
            <person name="Wang L.F."/>
            <person name="Wang J."/>
        </authorList>
    </citation>
    <scope>NUCLEOTIDE SEQUENCE [LARGE SCALE GENOMIC DNA]</scope>
</reference>
<evidence type="ECO:0000256" key="3">
    <source>
        <dbReference type="ARBA" id="ARBA00006613"/>
    </source>
</evidence>
<feature type="compositionally biased region" description="Acidic residues" evidence="12">
    <location>
        <begin position="678"/>
        <end position="730"/>
    </location>
</feature>
<evidence type="ECO:0000256" key="7">
    <source>
        <dbReference type="ARBA" id="ARBA00023034"/>
    </source>
</evidence>
<dbReference type="InterPro" id="IPR026740">
    <property type="entry name" value="AP3_beta"/>
</dbReference>
<dbReference type="InterPro" id="IPR026739">
    <property type="entry name" value="AP_beta"/>
</dbReference>
<evidence type="ECO:0000256" key="11">
    <source>
        <dbReference type="PIRNR" id="PIRNR037096"/>
    </source>
</evidence>
<dbReference type="EMBL" id="KB030673">
    <property type="protein sequence ID" value="ELK11458.1"/>
    <property type="molecule type" value="Genomic_DNA"/>
</dbReference>
<evidence type="ECO:0000256" key="2">
    <source>
        <dbReference type="ARBA" id="ARBA00004555"/>
    </source>
</evidence>
<sequence>MSSNSFAYNEQSGGGEATELGQEATATISPSGAFGLFSSDLKKNEDLKQMLESNKDSAKLEAMKRIVGMIAKGKNASELFPAVVKNVASKNIEIKKLVYVYLVRYAEEQQDLALLSISTFQRALKDPNQLIRASALRVLSSIRVPIIVPIMMLAIKEASADLSPYVRKNAAHAIQKLYSLDPEQKEMLIEVIEKLLKDKSTLVAGSVVMAFEEVCPDRIDLIHKNYRKLCNLLVDVEEWGQVVIIHMLTRYARTQFVSPWKEDDGLQDNEKNFYESDDEQKEKTEKKKFYTMDPDHRLLIRNTKPLLQSFKTFIVVMAVAQLYWHIAPKSEAGIISKSLVRLLRSNREVQYIVLQNIATMSIQRKGMFEPYLKSFYVRSTDPTMIKTLKLEILTNLANEANISTLLREFQTYVKSQDKQFAAATIQTIGRCATNISEVTDTCLNGLVCLLSNRDEIVVAESVVVIKKLLQMQPAQHGEIIKHMAKLLDSITVPVARASILWLTGENCERVPKIAPDVLRKMAKNFTSEDDLVKLQILNLGAKLYLTNSKQTKLLTQYILNLGKYDQNYDIRDRTRFIRQLIVPNEKSGALSKYAKKIFLAQKPAPLLESPYKDRDHFQLGTLSHTLNTKATGYLELSNWPEVAPDPSVRNVEVIELAKEWTPAGKAKKENPAKKFYSESEEEEDSSDSSSDSESESASESGEQDEEGDSSDESSEDSSSESESESGSESEVENRRDKNSKTKGKGDSEYGEKENENSETSDSSNEESSSIEESSSDSESESENELESRKVTKEKEKKTKQDRKPVTKDVSLLDLDDFNPVSTPVALPMPAFSPSLIADLEGLNLSTSSSVISVSTPVFVPMKTHVLLHRMSGKGLAAHYFFPRQPCIFGDKMVSVQITLSNTTDRKIENIHTGQKKLPTGMQMHVFNPIESLEPEGSITVSMGIDFCDSTQTASFQLCTKDDCFNVNIQPPVGELLLPVAISEKDFKKEQGMLTGMNETSTIIIVAPQNFTSSVILQKVVNVANVGVVPSGQDNIHRFAAKTVHSGSLMLVTVELKEGSTAQLIINTEKTVIGSVLLRELKPVLSQG</sequence>
<dbReference type="Pfam" id="PF14796">
    <property type="entry name" value="AP3B1_C"/>
    <property type="match status" value="1"/>
</dbReference>
<evidence type="ECO:0000256" key="12">
    <source>
        <dbReference type="SAM" id="MobiDB-lite"/>
    </source>
</evidence>
<comment type="subcellular location">
    <subcellularLocation>
        <location evidence="1">Cytoplasmic vesicle</location>
        <location evidence="1">Clathrin-coated vesicle membrane</location>
        <topology evidence="1">Peripheral membrane protein</topology>
        <orientation evidence="1">Cytoplasmic side</orientation>
    </subcellularLocation>
    <subcellularLocation>
        <location evidence="2">Golgi apparatus</location>
    </subcellularLocation>
</comment>
<dbReference type="InterPro" id="IPR011989">
    <property type="entry name" value="ARM-like"/>
</dbReference>
<evidence type="ECO:0000256" key="9">
    <source>
        <dbReference type="ARBA" id="ARBA00023329"/>
    </source>
</evidence>
<feature type="domain" description="AP-3 complex subunit beta C-terminal" evidence="14">
    <location>
        <begin position="804"/>
        <end position="951"/>
    </location>
</feature>
<proteinExistence type="inferred from homology"/>
<keyword evidence="7" id="KW-0333">Golgi apparatus</keyword>
<dbReference type="Pfam" id="PF01602">
    <property type="entry name" value="Adaptin_N"/>
    <property type="match status" value="1"/>
</dbReference>
<dbReference type="InParanoid" id="L5KLM4"/>
<dbReference type="Pfam" id="PF14797">
    <property type="entry name" value="SEEEED"/>
    <property type="match status" value="1"/>
</dbReference>
<dbReference type="PANTHER" id="PTHR11134">
    <property type="entry name" value="ADAPTOR COMPLEX SUBUNIT BETA FAMILY MEMBER"/>
    <property type="match status" value="1"/>
</dbReference>
<dbReference type="GO" id="GO:0006886">
    <property type="term" value="P:intracellular protein transport"/>
    <property type="evidence" value="ECO:0007669"/>
    <property type="project" value="InterPro"/>
</dbReference>
<dbReference type="InterPro" id="IPR002553">
    <property type="entry name" value="Clathrin/coatomer_adapt-like_N"/>
</dbReference>
<dbReference type="STRING" id="9402.L5KLM4"/>
<feature type="compositionally biased region" description="Polar residues" evidence="12">
    <location>
        <begin position="1"/>
        <end position="11"/>
    </location>
</feature>
<keyword evidence="8 11" id="KW-0472">Membrane</keyword>
<comment type="function">
    <text evidence="10">Subunit of non-clathrin- and clathrin-associated adaptor protein complex 3 (AP-3) that plays a role in protein sorting in the late-Golgi/trans-Golgi network (TGN) and/or endosomes. The AP complexes mediate both the recruitment of clathrin to membranes and the recognition of sorting signals within the cytosolic tails of transmembrane cargo molecules. AP-3 appears to be involved in the sorting of a subset of transmembrane proteins targeted to lysosomes and lysosome-related organelles. In concert with the BLOC-1 complex, AP-3 is required to target cargos into vesicles assembled at cell bodies for delivery into neurites and nerve terminals.</text>
</comment>
<dbReference type="GO" id="GO:0016192">
    <property type="term" value="P:vesicle-mediated transport"/>
    <property type="evidence" value="ECO:0007669"/>
    <property type="project" value="InterPro"/>
</dbReference>
<accession>L5KLM4</accession>
<feature type="region of interest" description="Disordered" evidence="12">
    <location>
        <begin position="664"/>
        <end position="804"/>
    </location>
</feature>
<dbReference type="Gene3D" id="1.25.10.10">
    <property type="entry name" value="Leucine-rich Repeat Variant"/>
    <property type="match status" value="1"/>
</dbReference>
<comment type="similarity">
    <text evidence="3 11">Belongs to the adaptor complexes large subunit family.</text>
</comment>
<evidence type="ECO:0000256" key="10">
    <source>
        <dbReference type="ARBA" id="ARBA00023570"/>
    </source>
</evidence>
<feature type="compositionally biased region" description="Acidic residues" evidence="12">
    <location>
        <begin position="773"/>
        <end position="784"/>
    </location>
</feature>
<feature type="domain" description="Beta-adaptin appendage C-terminal subdomain" evidence="13">
    <location>
        <begin position="975"/>
        <end position="1085"/>
    </location>
</feature>